<evidence type="ECO:0000256" key="2">
    <source>
        <dbReference type="SAM" id="SignalP"/>
    </source>
</evidence>
<dbReference type="AlphaFoldDB" id="A0A852ST30"/>
<dbReference type="Pfam" id="PF04122">
    <property type="entry name" value="CW_binding_2"/>
    <property type="match status" value="3"/>
</dbReference>
<dbReference type="PANTHER" id="PTHR30032:SF8">
    <property type="entry name" value="GERMINATION-SPECIFIC N-ACETYLMURAMOYL-L-ALANINE AMIDASE"/>
    <property type="match status" value="1"/>
</dbReference>
<dbReference type="Proteomes" id="UP000549913">
    <property type="component" value="Unassembled WGS sequence"/>
</dbReference>
<reference evidence="3 4" key="1">
    <citation type="submission" date="2020-07" db="EMBL/GenBank/DDBJ databases">
        <title>Sequencing the genomes of 1000 actinobacteria strains.</title>
        <authorList>
            <person name="Klenk H.-P."/>
        </authorList>
    </citation>
    <scope>NUCLEOTIDE SEQUENCE [LARGE SCALE GENOMIC DNA]</scope>
    <source>
        <strain evidence="3 4">DSM 26474</strain>
    </source>
</reference>
<protein>
    <submittedName>
        <fullName evidence="3">Putative cell wall-binding protein</fullName>
    </submittedName>
</protein>
<gene>
    <name evidence="3" type="ORF">BJ984_003264</name>
</gene>
<dbReference type="InterPro" id="IPR007253">
    <property type="entry name" value="Cell_wall-bd_2"/>
</dbReference>
<sequence length="679" mass="68606">MRRRIPAIIAAALLVVAGVSAAPLSAAADTVPFPPLSPFHNVVGSIDTIEFVAGKGLVATGWVIDTSDPRAVQGLEYQVGYPDGRTGWGGGLGGNGLPRPDVAAVYPDAGPNHGFRTELGYYEAIGTYKFCAEASFEAFACKTVSFEGERISGTFESLSLDLAPTPAQIRMQGWTSDTWLGHGSPTGGAFVPLNYSIDFVPLSGPGSTTDSGAWHHDLSSGASSDRPDVRAAHPSTPGVMGFDDHVDIDDAGRYTVCVTPQPYFADYRNASVSPLGCRSIDVRTVEGTARVLTGTAEPGGTITASATTWTPAQATDAISWVRSGNGTAGVELPELRGSTSYPVSTADVGHWVSLYETASAPGLLPLRTWAGIGPVTLPGVETSRIAGDDRYAVSVATSLARFPDATAGAPVVYVASGQSFPDALAAGPAAAEQGGSLLLTTGADLPPVVAAEITRLHPASIVVVGGEASVSASVQKALARLAPTTRIGGADRYETSRLLLASAFPDGADRVFVVTGRGYADALPAGAAAASLGAPVLLVDGGASSADTATRAALASGGTSTATVVGGVNAVSAGVAATLGAKISVERISGADRFASAVALNRSVHSSADTVYIATGMNFPDGLTGGALAGSLGAPLYLSQSGCLSSEVIDDILSLHATSAVLLGGPAAISYPVEGLYAC</sequence>
<evidence type="ECO:0000256" key="1">
    <source>
        <dbReference type="SAM" id="MobiDB-lite"/>
    </source>
</evidence>
<proteinExistence type="predicted"/>
<feature type="signal peptide" evidence="2">
    <location>
        <begin position="1"/>
        <end position="21"/>
    </location>
</feature>
<evidence type="ECO:0000313" key="3">
    <source>
        <dbReference type="EMBL" id="NYD72106.1"/>
    </source>
</evidence>
<dbReference type="Gene3D" id="3.40.50.12090">
    <property type="match status" value="2"/>
</dbReference>
<dbReference type="EMBL" id="JACCBM010000001">
    <property type="protein sequence ID" value="NYD72106.1"/>
    <property type="molecule type" value="Genomic_DNA"/>
</dbReference>
<name>A0A852ST30_9MICO</name>
<organism evidence="3 4">
    <name type="scientific">Herbiconiux flava</name>
    <dbReference type="NCBI Taxonomy" id="881268"/>
    <lineage>
        <taxon>Bacteria</taxon>
        <taxon>Bacillati</taxon>
        <taxon>Actinomycetota</taxon>
        <taxon>Actinomycetes</taxon>
        <taxon>Micrococcales</taxon>
        <taxon>Microbacteriaceae</taxon>
        <taxon>Herbiconiux</taxon>
    </lineage>
</organism>
<comment type="caution">
    <text evidence="3">The sequence shown here is derived from an EMBL/GenBank/DDBJ whole genome shotgun (WGS) entry which is preliminary data.</text>
</comment>
<dbReference type="RefSeq" id="WP_179548922.1">
    <property type="nucleotide sequence ID" value="NZ_BSEW01000002.1"/>
</dbReference>
<feature type="region of interest" description="Disordered" evidence="1">
    <location>
        <begin position="208"/>
        <end position="242"/>
    </location>
</feature>
<evidence type="ECO:0000313" key="4">
    <source>
        <dbReference type="Proteomes" id="UP000549913"/>
    </source>
</evidence>
<accession>A0A852ST30</accession>
<feature type="chain" id="PRO_5039298765" evidence="2">
    <location>
        <begin position="22"/>
        <end position="679"/>
    </location>
</feature>
<dbReference type="PANTHER" id="PTHR30032">
    <property type="entry name" value="N-ACETYLMURAMOYL-L-ALANINE AMIDASE-RELATED"/>
    <property type="match status" value="1"/>
</dbReference>
<keyword evidence="2" id="KW-0732">Signal</keyword>
<keyword evidence="4" id="KW-1185">Reference proteome</keyword>
<dbReference type="InterPro" id="IPR051922">
    <property type="entry name" value="Bact_Sporulation_Assoc"/>
</dbReference>